<dbReference type="EMBL" id="UINC01148222">
    <property type="protein sequence ID" value="SVD39987.1"/>
    <property type="molecule type" value="Genomic_DNA"/>
</dbReference>
<keyword evidence="1" id="KW-0472">Membrane</keyword>
<dbReference type="InterPro" id="IPR036938">
    <property type="entry name" value="PAP2/HPO_sf"/>
</dbReference>
<protein>
    <recommendedName>
        <fullName evidence="2">Phosphatidic acid phosphatase type 2/haloperoxidase domain-containing protein</fullName>
    </recommendedName>
</protein>
<keyword evidence="1" id="KW-1133">Transmembrane helix</keyword>
<proteinExistence type="predicted"/>
<dbReference type="SUPFAM" id="SSF48317">
    <property type="entry name" value="Acid phosphatase/Vanadium-dependent haloperoxidase"/>
    <property type="match status" value="1"/>
</dbReference>
<reference evidence="3" key="1">
    <citation type="submission" date="2018-05" db="EMBL/GenBank/DDBJ databases">
        <authorList>
            <person name="Lanie J.A."/>
            <person name="Ng W.-L."/>
            <person name="Kazmierczak K.M."/>
            <person name="Andrzejewski T.M."/>
            <person name="Davidsen T.M."/>
            <person name="Wayne K.J."/>
            <person name="Tettelin H."/>
            <person name="Glass J.I."/>
            <person name="Rusch D."/>
            <person name="Podicherti R."/>
            <person name="Tsui H.-C.T."/>
            <person name="Winkler M.E."/>
        </authorList>
    </citation>
    <scope>NUCLEOTIDE SEQUENCE</scope>
</reference>
<organism evidence="3">
    <name type="scientific">marine metagenome</name>
    <dbReference type="NCBI Taxonomy" id="408172"/>
    <lineage>
        <taxon>unclassified sequences</taxon>
        <taxon>metagenomes</taxon>
        <taxon>ecological metagenomes</taxon>
    </lineage>
</organism>
<evidence type="ECO:0000259" key="2">
    <source>
        <dbReference type="Pfam" id="PF01569"/>
    </source>
</evidence>
<gene>
    <name evidence="3" type="ORF">METZ01_LOCUS392841</name>
</gene>
<keyword evidence="1" id="KW-0812">Transmembrane</keyword>
<name>A0A382V0N7_9ZZZZ</name>
<accession>A0A382V0N7</accession>
<evidence type="ECO:0000256" key="1">
    <source>
        <dbReference type="SAM" id="Phobius"/>
    </source>
</evidence>
<dbReference type="AlphaFoldDB" id="A0A382V0N7"/>
<evidence type="ECO:0000313" key="3">
    <source>
        <dbReference type="EMBL" id="SVD39987.1"/>
    </source>
</evidence>
<feature type="non-terminal residue" evidence="3">
    <location>
        <position position="1"/>
    </location>
</feature>
<dbReference type="InterPro" id="IPR000326">
    <property type="entry name" value="PAP2/HPO"/>
</dbReference>
<dbReference type="Gene3D" id="1.20.144.10">
    <property type="entry name" value="Phosphatidic acid phosphatase type 2/haloperoxidase"/>
    <property type="match status" value="1"/>
</dbReference>
<sequence>ILSRVYIGVHYPSDVIVGCIIGTLYGILLLKSWRYFNTNQL</sequence>
<dbReference type="Pfam" id="PF01569">
    <property type="entry name" value="PAP2"/>
    <property type="match status" value="1"/>
</dbReference>
<feature type="domain" description="Phosphatidic acid phosphatase type 2/haloperoxidase" evidence="2">
    <location>
        <begin position="1"/>
        <end position="35"/>
    </location>
</feature>
<feature type="transmembrane region" description="Helical" evidence="1">
    <location>
        <begin position="15"/>
        <end position="33"/>
    </location>
</feature>